<protein>
    <submittedName>
        <fullName evidence="2">Uncharacterized protein</fullName>
    </submittedName>
</protein>
<reference evidence="2 3" key="1">
    <citation type="submission" date="2020-10" db="EMBL/GenBank/DDBJ databases">
        <title>The Coptis chinensis genome and diversification of protoberbering-type alkaloids.</title>
        <authorList>
            <person name="Wang B."/>
            <person name="Shu S."/>
            <person name="Song C."/>
            <person name="Liu Y."/>
        </authorList>
    </citation>
    <scope>NUCLEOTIDE SEQUENCE [LARGE SCALE GENOMIC DNA]</scope>
    <source>
        <strain evidence="2">HL-2020</strain>
        <tissue evidence="2">Leaf</tissue>
    </source>
</reference>
<feature type="region of interest" description="Disordered" evidence="1">
    <location>
        <begin position="65"/>
        <end position="95"/>
    </location>
</feature>
<dbReference type="EMBL" id="JADFTS010000007">
    <property type="protein sequence ID" value="KAF9599376.1"/>
    <property type="molecule type" value="Genomic_DNA"/>
</dbReference>
<gene>
    <name evidence="2" type="ORF">IFM89_036862</name>
</gene>
<organism evidence="2 3">
    <name type="scientific">Coptis chinensis</name>
    <dbReference type="NCBI Taxonomy" id="261450"/>
    <lineage>
        <taxon>Eukaryota</taxon>
        <taxon>Viridiplantae</taxon>
        <taxon>Streptophyta</taxon>
        <taxon>Embryophyta</taxon>
        <taxon>Tracheophyta</taxon>
        <taxon>Spermatophyta</taxon>
        <taxon>Magnoliopsida</taxon>
        <taxon>Ranunculales</taxon>
        <taxon>Ranunculaceae</taxon>
        <taxon>Coptidoideae</taxon>
        <taxon>Coptis</taxon>
    </lineage>
</organism>
<dbReference type="AlphaFoldDB" id="A0A835HHZ5"/>
<keyword evidence="3" id="KW-1185">Reference proteome</keyword>
<dbReference type="OrthoDB" id="1669234at2759"/>
<sequence>MGNPCNEKPILPTKVVLGSNRLHKSSRRSSKRSGSEATTTPEVIDADNYQRFEFRAPSWIPFPSVASSQRRKSSALEDVDVDGKNSDRTRTMSNAGGGGDGLISYIILALGPIKMETQKTEVLNCVGKRGTNSNLN</sequence>
<name>A0A835HHZ5_9MAGN</name>
<dbReference type="Proteomes" id="UP000631114">
    <property type="component" value="Unassembled WGS sequence"/>
</dbReference>
<evidence type="ECO:0000313" key="2">
    <source>
        <dbReference type="EMBL" id="KAF9599376.1"/>
    </source>
</evidence>
<feature type="compositionally biased region" description="Basic and acidic residues" evidence="1">
    <location>
        <begin position="81"/>
        <end position="90"/>
    </location>
</feature>
<feature type="region of interest" description="Disordered" evidence="1">
    <location>
        <begin position="1"/>
        <end position="47"/>
    </location>
</feature>
<accession>A0A835HHZ5</accession>
<evidence type="ECO:0000313" key="3">
    <source>
        <dbReference type="Proteomes" id="UP000631114"/>
    </source>
</evidence>
<feature type="compositionally biased region" description="Basic residues" evidence="1">
    <location>
        <begin position="21"/>
        <end position="31"/>
    </location>
</feature>
<proteinExistence type="predicted"/>
<comment type="caution">
    <text evidence="2">The sequence shown here is derived from an EMBL/GenBank/DDBJ whole genome shotgun (WGS) entry which is preliminary data.</text>
</comment>
<evidence type="ECO:0000256" key="1">
    <source>
        <dbReference type="SAM" id="MobiDB-lite"/>
    </source>
</evidence>